<name>A0A2A8IU94_BACCE</name>
<dbReference type="PRINTS" id="PR00039">
    <property type="entry name" value="HTHLYSR"/>
</dbReference>
<comment type="caution">
    <text evidence="7">The sequence shown here is derived from an EMBL/GenBank/DDBJ whole genome shotgun (WGS) entry which is preliminary data.</text>
</comment>
<evidence type="ECO:0000256" key="4">
    <source>
        <dbReference type="ARBA" id="ARBA00023125"/>
    </source>
</evidence>
<gene>
    <name evidence="7" type="ORF">COD19_16000</name>
</gene>
<dbReference type="Gene3D" id="3.40.190.10">
    <property type="entry name" value="Periplasmic binding protein-like II"/>
    <property type="match status" value="2"/>
</dbReference>
<accession>A0A2A8IU94</accession>
<dbReference type="FunFam" id="1.10.10.10:FF:000001">
    <property type="entry name" value="LysR family transcriptional regulator"/>
    <property type="match status" value="1"/>
</dbReference>
<evidence type="ECO:0000256" key="6">
    <source>
        <dbReference type="SAM" id="MobiDB-lite"/>
    </source>
</evidence>
<dbReference type="InterPro" id="IPR005119">
    <property type="entry name" value="LysR_subst-bd"/>
</dbReference>
<dbReference type="EMBL" id="NUMG01000021">
    <property type="protein sequence ID" value="PGU00619.1"/>
    <property type="molecule type" value="Genomic_DNA"/>
</dbReference>
<dbReference type="GO" id="GO:0003677">
    <property type="term" value="F:DNA binding"/>
    <property type="evidence" value="ECO:0007669"/>
    <property type="project" value="UniProtKB-KW"/>
</dbReference>
<proteinExistence type="inferred from homology"/>
<dbReference type="Pfam" id="PF03466">
    <property type="entry name" value="LysR_substrate"/>
    <property type="match status" value="1"/>
</dbReference>
<protein>
    <recommendedName>
        <fullName evidence="2">HTH-type transcriptional regulator CzcR</fullName>
    </recommendedName>
</protein>
<evidence type="ECO:0000256" key="5">
    <source>
        <dbReference type="ARBA" id="ARBA00023163"/>
    </source>
</evidence>
<sequence>MLEVCTMDLEAVRSFIEVKHTRSLSKASKLLHISQPALSKQIQRLEADLEVTLLKRSAQGVELTEAGELFIQRMLPILEQIHEVRTKMKGYQENRKLSIGILPSLAEHYISECKDILGDEFEVEWKIEHTKGLRELFKAREIEAMFIDSVVEDATYIKEVREEKIVCAVSNNHPYKEKTVIQMEELQNDKLIVYPEICDVRKMIMNMFHDIGVNPTIAVETSYAEPMLAMVKAGLGITLLPEMAVEQAVRQGNVHVISVEPPLMRKIYFISHREEGSLSRYLPGSKTPPQNSAKAKKLGGGRTARKSPIGEG</sequence>
<dbReference type="Pfam" id="PF00126">
    <property type="entry name" value="HTH_1"/>
    <property type="match status" value="1"/>
</dbReference>
<evidence type="ECO:0000256" key="1">
    <source>
        <dbReference type="ARBA" id="ARBA00009437"/>
    </source>
</evidence>
<dbReference type="CDD" id="cd05466">
    <property type="entry name" value="PBP2_LTTR_substrate"/>
    <property type="match status" value="1"/>
</dbReference>
<dbReference type="InterPro" id="IPR036388">
    <property type="entry name" value="WH-like_DNA-bd_sf"/>
</dbReference>
<dbReference type="InterPro" id="IPR036390">
    <property type="entry name" value="WH_DNA-bd_sf"/>
</dbReference>
<dbReference type="SUPFAM" id="SSF53850">
    <property type="entry name" value="Periplasmic binding protein-like II"/>
    <property type="match status" value="1"/>
</dbReference>
<organism evidence="7 8">
    <name type="scientific">Bacillus cereus</name>
    <dbReference type="NCBI Taxonomy" id="1396"/>
    <lineage>
        <taxon>Bacteria</taxon>
        <taxon>Bacillati</taxon>
        <taxon>Bacillota</taxon>
        <taxon>Bacilli</taxon>
        <taxon>Bacillales</taxon>
        <taxon>Bacillaceae</taxon>
        <taxon>Bacillus</taxon>
        <taxon>Bacillus cereus group</taxon>
    </lineage>
</organism>
<dbReference type="PROSITE" id="PS50931">
    <property type="entry name" value="HTH_LYSR"/>
    <property type="match status" value="1"/>
</dbReference>
<dbReference type="Gene3D" id="1.10.10.10">
    <property type="entry name" value="Winged helix-like DNA-binding domain superfamily/Winged helix DNA-binding domain"/>
    <property type="match status" value="1"/>
</dbReference>
<keyword evidence="3" id="KW-0805">Transcription regulation</keyword>
<keyword evidence="5" id="KW-0804">Transcription</keyword>
<dbReference type="InterPro" id="IPR000847">
    <property type="entry name" value="LysR_HTH_N"/>
</dbReference>
<dbReference type="SUPFAM" id="SSF46785">
    <property type="entry name" value="Winged helix' DNA-binding domain"/>
    <property type="match status" value="1"/>
</dbReference>
<dbReference type="PANTHER" id="PTHR30346:SF0">
    <property type="entry name" value="HCA OPERON TRANSCRIPTIONAL ACTIVATOR HCAR"/>
    <property type="match status" value="1"/>
</dbReference>
<dbReference type="GO" id="GO:0032993">
    <property type="term" value="C:protein-DNA complex"/>
    <property type="evidence" value="ECO:0007669"/>
    <property type="project" value="TreeGrafter"/>
</dbReference>
<evidence type="ECO:0000256" key="3">
    <source>
        <dbReference type="ARBA" id="ARBA00023015"/>
    </source>
</evidence>
<comment type="similarity">
    <text evidence="1">Belongs to the LysR transcriptional regulatory family.</text>
</comment>
<dbReference type="Proteomes" id="UP000225766">
    <property type="component" value="Unassembled WGS sequence"/>
</dbReference>
<evidence type="ECO:0000256" key="2">
    <source>
        <dbReference type="ARBA" id="ARBA00018718"/>
    </source>
</evidence>
<keyword evidence="4" id="KW-0238">DNA-binding</keyword>
<feature type="compositionally biased region" description="Basic residues" evidence="6">
    <location>
        <begin position="294"/>
        <end position="305"/>
    </location>
</feature>
<dbReference type="GO" id="GO:0003700">
    <property type="term" value="F:DNA-binding transcription factor activity"/>
    <property type="evidence" value="ECO:0007669"/>
    <property type="project" value="InterPro"/>
</dbReference>
<evidence type="ECO:0000313" key="7">
    <source>
        <dbReference type="EMBL" id="PGU00619.1"/>
    </source>
</evidence>
<evidence type="ECO:0000313" key="8">
    <source>
        <dbReference type="Proteomes" id="UP000225766"/>
    </source>
</evidence>
<reference evidence="7 8" key="1">
    <citation type="submission" date="2017-09" db="EMBL/GenBank/DDBJ databases">
        <title>Large-scale bioinformatics analysis of Bacillus genomes uncovers conserved roles of natural products in bacterial physiology.</title>
        <authorList>
            <consortium name="Agbiome Team Llc"/>
            <person name="Bleich R.M."/>
            <person name="Grubbs K.J."/>
            <person name="Santa Maria K.C."/>
            <person name="Allen S.E."/>
            <person name="Farag S."/>
            <person name="Shank E.A."/>
            <person name="Bowers A."/>
        </authorList>
    </citation>
    <scope>NUCLEOTIDE SEQUENCE [LARGE SCALE GENOMIC DNA]</scope>
    <source>
        <strain evidence="7 8">AFS040105</strain>
    </source>
</reference>
<feature type="region of interest" description="Disordered" evidence="6">
    <location>
        <begin position="279"/>
        <end position="312"/>
    </location>
</feature>
<dbReference type="AlphaFoldDB" id="A0A2A8IU94"/>
<dbReference type="PANTHER" id="PTHR30346">
    <property type="entry name" value="TRANSCRIPTIONAL DUAL REGULATOR HCAR-RELATED"/>
    <property type="match status" value="1"/>
</dbReference>